<evidence type="ECO:0000256" key="1">
    <source>
        <dbReference type="SAM" id="Phobius"/>
    </source>
</evidence>
<protein>
    <submittedName>
        <fullName evidence="5">Uncharacterized protein</fullName>
    </submittedName>
</protein>
<feature type="signal peptide" evidence="2">
    <location>
        <begin position="1"/>
        <end position="20"/>
    </location>
</feature>
<evidence type="ECO:0000313" key="6">
    <source>
        <dbReference type="EMBL" id="CAF1608575.1"/>
    </source>
</evidence>
<evidence type="ECO:0000259" key="4">
    <source>
        <dbReference type="Pfam" id="PF25899"/>
    </source>
</evidence>
<evidence type="ECO:0000256" key="2">
    <source>
        <dbReference type="SAM" id="SignalP"/>
    </source>
</evidence>
<feature type="domain" description="LolA-like" evidence="3">
    <location>
        <begin position="270"/>
        <end position="517"/>
    </location>
</feature>
<dbReference type="PANTHER" id="PTHR36902:SF1">
    <property type="entry name" value="ENRICHED IN SURFACE-LABELED PROTEOME PROTEIN 9"/>
    <property type="match status" value="1"/>
</dbReference>
<proteinExistence type="predicted"/>
<evidence type="ECO:0000259" key="3">
    <source>
        <dbReference type="Pfam" id="PF25898"/>
    </source>
</evidence>
<comment type="caution">
    <text evidence="5">The sequence shown here is derived from an EMBL/GenBank/DDBJ whole genome shotgun (WGS) entry which is preliminary data.</text>
</comment>
<evidence type="ECO:0000313" key="5">
    <source>
        <dbReference type="EMBL" id="CAF1056029.1"/>
    </source>
</evidence>
<organism evidence="5 8">
    <name type="scientific">Adineta ricciae</name>
    <name type="common">Rotifer</name>
    <dbReference type="NCBI Taxonomy" id="249248"/>
    <lineage>
        <taxon>Eukaryota</taxon>
        <taxon>Metazoa</taxon>
        <taxon>Spiralia</taxon>
        <taxon>Gnathifera</taxon>
        <taxon>Rotifera</taxon>
        <taxon>Eurotatoria</taxon>
        <taxon>Bdelloidea</taxon>
        <taxon>Adinetida</taxon>
        <taxon>Adinetidae</taxon>
        <taxon>Adineta</taxon>
    </lineage>
</organism>
<keyword evidence="1" id="KW-0472">Membrane</keyword>
<dbReference type="Pfam" id="PF25898">
    <property type="entry name" value="LolA_2nd_metazoa"/>
    <property type="match status" value="1"/>
</dbReference>
<dbReference type="InterPro" id="IPR058265">
    <property type="entry name" value="DUF7959"/>
</dbReference>
<keyword evidence="1" id="KW-0812">Transmembrane</keyword>
<dbReference type="AlphaFoldDB" id="A0A814KUC5"/>
<dbReference type="Proteomes" id="UP000663852">
    <property type="component" value="Unassembled WGS sequence"/>
</dbReference>
<keyword evidence="1" id="KW-1133">Transmembrane helix</keyword>
<reference evidence="5" key="1">
    <citation type="submission" date="2021-02" db="EMBL/GenBank/DDBJ databases">
        <authorList>
            <person name="Nowell W R."/>
        </authorList>
    </citation>
    <scope>NUCLEOTIDE SEQUENCE</scope>
</reference>
<dbReference type="EMBL" id="CAJNOJ010000080">
    <property type="protein sequence ID" value="CAF1056029.1"/>
    <property type="molecule type" value="Genomic_DNA"/>
</dbReference>
<evidence type="ECO:0000313" key="7">
    <source>
        <dbReference type="Proteomes" id="UP000663828"/>
    </source>
</evidence>
<keyword evidence="7" id="KW-1185">Reference proteome</keyword>
<accession>A0A814KUC5</accession>
<dbReference type="Proteomes" id="UP000663828">
    <property type="component" value="Unassembled WGS sequence"/>
</dbReference>
<feature type="chain" id="PRO_5036225076" evidence="2">
    <location>
        <begin position="21"/>
        <end position="727"/>
    </location>
</feature>
<keyword evidence="2" id="KW-0732">Signal</keyword>
<dbReference type="EMBL" id="CAJNOR010007006">
    <property type="protein sequence ID" value="CAF1608575.1"/>
    <property type="molecule type" value="Genomic_DNA"/>
</dbReference>
<gene>
    <name evidence="5" type="ORF">EDS130_LOCUS17673</name>
    <name evidence="6" type="ORF">XAT740_LOCUS48605</name>
</gene>
<feature type="transmembrane region" description="Helical" evidence="1">
    <location>
        <begin position="673"/>
        <end position="695"/>
    </location>
</feature>
<sequence>MQEQYGLLCLLCLFISGYYAQDPTTTINPNWFGDPRLCTTNPPPTPSTQNPPQFPKFPLKAEFTLERVEVSSLLSNLTLPSKLSLYEYLFDYNANTMILVKNQNGFIDAEYYYYNILKKSTYYGGKYCTVNDIGVNNIMDGASAIKLADGTWHIRPLNEFLLFSSDTPDQKITPVYIGNDTIRGIPVNKWLSCYVDRSQYRTVRRIWSFAQQGVNTPTGLVGEFAHPVQAEISGSFDFPNGTQAAEVDELYNVISYRAGIAESSSQLAPPKGVFCGSGQGQALVSLGDVGVGWPNRFSVRVEASTSRSSEWQRFHLRYDSGRDGSSRRLRYDYNPPGAEDFVSVIHDYANQLTYTIDRRAGSCRINRTVDMPDFSPTRDPIEFFIKHEGRFIFNPPEKVWEFNGFRACRGNTIQCTILTASIDNFPPMVDIDTGKPTGENWIATNIEYAWSRRAPFAPGFMNRTRFDYPATLYLSLYRFENPSQPSTVGLRSEDIEYEFFEMSHERHPQDFDVSTCYRSLGYEYLHLMFVMKLNRGNIVDSNHLDRRELEFFLYFAIHNASEVTFSRISEIEVDHERVGNDVTVFFTLLGRTPSPGSPSGFVDEITADTARNKLKTAIDNDQFYFDFPLMDNSTVQFKAQSGSLKGSKQYMSTHSAGRVRTIEEYSSGAEATAIIVGLLIGLIVGVIIAGVVRVIRGKPMPKAISLSNPLPSTINFRSNKNAAPSNA</sequence>
<dbReference type="PANTHER" id="PTHR36902">
    <property type="entry name" value="ENRICHED IN SURFACE-LABELED PROTEOME PROTEIN 9"/>
    <property type="match status" value="1"/>
</dbReference>
<dbReference type="Pfam" id="PF25899">
    <property type="entry name" value="DUF7959"/>
    <property type="match status" value="1"/>
</dbReference>
<evidence type="ECO:0000313" key="8">
    <source>
        <dbReference type="Proteomes" id="UP000663852"/>
    </source>
</evidence>
<feature type="domain" description="DUF7959" evidence="4">
    <location>
        <begin position="529"/>
        <end position="645"/>
    </location>
</feature>
<dbReference type="OrthoDB" id="5983572at2759"/>
<name>A0A814KUC5_ADIRI</name>
<dbReference type="InterPro" id="IPR058831">
    <property type="entry name" value="LolA-like_dom_2nd"/>
</dbReference>